<dbReference type="STRING" id="1079859.SAMN04515674_11359"/>
<keyword evidence="2" id="KW-1185">Reference proteome</keyword>
<evidence type="ECO:0000313" key="2">
    <source>
        <dbReference type="Proteomes" id="UP000199306"/>
    </source>
</evidence>
<gene>
    <name evidence="1" type="ORF">SAMN04515674_11359</name>
</gene>
<dbReference type="OrthoDB" id="706756at2"/>
<accession>A0A1I5X0S7</accession>
<dbReference type="RefSeq" id="WP_143095268.1">
    <property type="nucleotide sequence ID" value="NZ_FOXH01000013.1"/>
</dbReference>
<dbReference type="AlphaFoldDB" id="A0A1I5X0S7"/>
<dbReference type="Proteomes" id="UP000199306">
    <property type="component" value="Unassembled WGS sequence"/>
</dbReference>
<protein>
    <recommendedName>
        <fullName evidence="3">Membrane or secreted protein</fullName>
    </recommendedName>
</protein>
<evidence type="ECO:0000313" key="1">
    <source>
        <dbReference type="EMBL" id="SFQ25559.1"/>
    </source>
</evidence>
<dbReference type="Gene3D" id="2.40.128.490">
    <property type="entry name" value="Uncharacterised protein PF14869, DUF4488"/>
    <property type="match status" value="1"/>
</dbReference>
<proteinExistence type="predicted"/>
<evidence type="ECO:0008006" key="3">
    <source>
        <dbReference type="Google" id="ProtNLM"/>
    </source>
</evidence>
<sequence>MKRTLTFFSACLLLISLMSDMPGFIQPDSSSSILKGAWEKKDASGNITTLICTEKYLMFASYSISGKKYLKSGGGPYQLSSANGTEIMSFTRDFNTEDSTKVGLTIANDYTLSGEKLVVPSGPLQGSWDKVKEPKGATVLTSAWRIISREGADGKMVKMMKGSRKTIKILSGSHFQWAAIDTDTKIFSGTGGGTYALKDGKYVETLDFFSKDNNRVGKNLSFSYTLNGKEWEHTGVSSTGSRVHEIWEKQE</sequence>
<organism evidence="1 2">
    <name type="scientific">Pseudarcicella hirudinis</name>
    <dbReference type="NCBI Taxonomy" id="1079859"/>
    <lineage>
        <taxon>Bacteria</taxon>
        <taxon>Pseudomonadati</taxon>
        <taxon>Bacteroidota</taxon>
        <taxon>Cytophagia</taxon>
        <taxon>Cytophagales</taxon>
        <taxon>Flectobacillaceae</taxon>
        <taxon>Pseudarcicella</taxon>
    </lineage>
</organism>
<name>A0A1I5X0S7_9BACT</name>
<reference evidence="1 2" key="1">
    <citation type="submission" date="2016-10" db="EMBL/GenBank/DDBJ databases">
        <authorList>
            <person name="de Groot N.N."/>
        </authorList>
    </citation>
    <scope>NUCLEOTIDE SEQUENCE [LARGE SCALE GENOMIC DNA]</scope>
    <source>
        <strain evidence="2">E92,LMG 26720,CCM 7988</strain>
    </source>
</reference>
<dbReference type="EMBL" id="FOXH01000013">
    <property type="protein sequence ID" value="SFQ25559.1"/>
    <property type="molecule type" value="Genomic_DNA"/>
</dbReference>